<dbReference type="AlphaFoldDB" id="A0A1J5PD58"/>
<protein>
    <submittedName>
        <fullName evidence="1">Uncharacterized protein</fullName>
    </submittedName>
</protein>
<proteinExistence type="predicted"/>
<name>A0A1J5PD58_9ZZZZ</name>
<accession>A0A1J5PD58</accession>
<gene>
    <name evidence="1" type="ORF">GALL_491310</name>
</gene>
<evidence type="ECO:0000313" key="1">
    <source>
        <dbReference type="EMBL" id="OIQ69270.1"/>
    </source>
</evidence>
<organism evidence="1">
    <name type="scientific">mine drainage metagenome</name>
    <dbReference type="NCBI Taxonomy" id="410659"/>
    <lineage>
        <taxon>unclassified sequences</taxon>
        <taxon>metagenomes</taxon>
        <taxon>ecological metagenomes</taxon>
    </lineage>
</organism>
<comment type="caution">
    <text evidence="1">The sequence shown here is derived from an EMBL/GenBank/DDBJ whole genome shotgun (WGS) entry which is preliminary data.</text>
</comment>
<reference evidence="1" key="1">
    <citation type="submission" date="2016-10" db="EMBL/GenBank/DDBJ databases">
        <title>Sequence of Gallionella enrichment culture.</title>
        <authorList>
            <person name="Poehlein A."/>
            <person name="Muehling M."/>
            <person name="Daniel R."/>
        </authorList>
    </citation>
    <scope>NUCLEOTIDE SEQUENCE</scope>
</reference>
<sequence length="71" mass="7301">MTVCGEGNGTGMDTAATDFGQDRQLSGIDCRCARQGDLGQEAGEVAHAATDEQGRLTGDTGQVDTAVTRIL</sequence>
<dbReference type="EMBL" id="MLJW01004823">
    <property type="protein sequence ID" value="OIQ69270.1"/>
    <property type="molecule type" value="Genomic_DNA"/>
</dbReference>